<evidence type="ECO:0000256" key="8">
    <source>
        <dbReference type="SAM" id="Phobius"/>
    </source>
</evidence>
<dbReference type="SUPFAM" id="SSF161093">
    <property type="entry name" value="MgtE membrane domain-like"/>
    <property type="match status" value="1"/>
</dbReference>
<evidence type="ECO:0000313" key="10">
    <source>
        <dbReference type="EMBL" id="AEH60963.1"/>
    </source>
</evidence>
<dbReference type="Proteomes" id="UP000006622">
    <property type="component" value="Chromosome"/>
</dbReference>
<feature type="transmembrane region" description="Helical" evidence="8">
    <location>
        <begin position="125"/>
        <end position="147"/>
    </location>
</feature>
<keyword evidence="5" id="KW-0460">Magnesium</keyword>
<gene>
    <name evidence="10" type="ordered locus">Mzhil_1107</name>
</gene>
<dbReference type="OrthoDB" id="203810at2157"/>
<feature type="transmembrane region" description="Helical" evidence="8">
    <location>
        <begin position="12"/>
        <end position="31"/>
    </location>
</feature>
<dbReference type="Gene3D" id="1.10.357.20">
    <property type="entry name" value="SLC41 divalent cation transporters, integral membrane domain"/>
    <property type="match status" value="1"/>
</dbReference>
<feature type="transmembrane region" description="Helical" evidence="8">
    <location>
        <begin position="87"/>
        <end position="113"/>
    </location>
</feature>
<dbReference type="AlphaFoldDB" id="F7XM74"/>
<evidence type="ECO:0000313" key="11">
    <source>
        <dbReference type="Proteomes" id="UP000006622"/>
    </source>
</evidence>
<dbReference type="EMBL" id="CP002101">
    <property type="protein sequence ID" value="AEH60963.1"/>
    <property type="molecule type" value="Genomic_DNA"/>
</dbReference>
<dbReference type="GO" id="GO:0016020">
    <property type="term" value="C:membrane"/>
    <property type="evidence" value="ECO:0007669"/>
    <property type="project" value="UniProtKB-SubCell"/>
</dbReference>
<evidence type="ECO:0000256" key="6">
    <source>
        <dbReference type="ARBA" id="ARBA00022989"/>
    </source>
</evidence>
<comment type="subcellular location">
    <subcellularLocation>
        <location evidence="1">Membrane</location>
        <topology evidence="1">Multi-pass membrane protein</topology>
    </subcellularLocation>
</comment>
<protein>
    <submittedName>
        <fullName evidence="10">MgtE integral membrane region</fullName>
    </submittedName>
</protein>
<dbReference type="GO" id="GO:0008324">
    <property type="term" value="F:monoatomic cation transmembrane transporter activity"/>
    <property type="evidence" value="ECO:0007669"/>
    <property type="project" value="InterPro"/>
</dbReference>
<dbReference type="Pfam" id="PF01769">
    <property type="entry name" value="MgtE"/>
    <property type="match status" value="1"/>
</dbReference>
<proteinExistence type="inferred from homology"/>
<dbReference type="RefSeq" id="WP_013898400.1">
    <property type="nucleotide sequence ID" value="NC_015676.1"/>
</dbReference>
<evidence type="ECO:0000256" key="7">
    <source>
        <dbReference type="ARBA" id="ARBA00023136"/>
    </source>
</evidence>
<evidence type="ECO:0000256" key="4">
    <source>
        <dbReference type="ARBA" id="ARBA00022692"/>
    </source>
</evidence>
<comment type="similarity">
    <text evidence="2">Belongs to the SLC41A transporter family.</text>
</comment>
<dbReference type="HOGENOM" id="CLU_111003_1_0_2"/>
<name>F7XM74_METZD</name>
<dbReference type="KEGG" id="mzh:Mzhil_1107"/>
<dbReference type="STRING" id="679901.Mzhil_1107"/>
<reference evidence="10" key="1">
    <citation type="submission" date="2010-07" db="EMBL/GenBank/DDBJ databases">
        <title>The complete genome of Methanosalsum zhilinae DSM 4017.</title>
        <authorList>
            <consortium name="US DOE Joint Genome Institute (JGI-PGF)"/>
            <person name="Lucas S."/>
            <person name="Copeland A."/>
            <person name="Lapidus A."/>
            <person name="Glavina del Rio T."/>
            <person name="Dalin E."/>
            <person name="Tice H."/>
            <person name="Bruce D."/>
            <person name="Goodwin L."/>
            <person name="Pitluck S."/>
            <person name="Kyrpides N."/>
            <person name="Mavromatis K."/>
            <person name="Ovchinnikova G."/>
            <person name="Daligault H."/>
            <person name="Detter J.C."/>
            <person name="Han C."/>
            <person name="Tapia R."/>
            <person name="Larimer F."/>
            <person name="Land M."/>
            <person name="Hauser L."/>
            <person name="Markowitz V."/>
            <person name="Cheng J.-F."/>
            <person name="Hugenholtz P."/>
            <person name="Woyke T."/>
            <person name="Wu D."/>
            <person name="Spring S."/>
            <person name="Schueler E."/>
            <person name="Brambilla E."/>
            <person name="Klenk H.-P."/>
            <person name="Eisen J.A."/>
        </authorList>
    </citation>
    <scope>NUCLEOTIDE SEQUENCE</scope>
    <source>
        <strain evidence="10">DSM 4017</strain>
    </source>
</reference>
<dbReference type="InterPro" id="IPR036739">
    <property type="entry name" value="SLC41_membr_dom_sf"/>
</dbReference>
<keyword evidence="7 8" id="KW-0472">Membrane</keyword>
<keyword evidence="4 8" id="KW-0812">Transmembrane</keyword>
<feature type="transmembrane region" description="Helical" evidence="8">
    <location>
        <begin position="159"/>
        <end position="182"/>
    </location>
</feature>
<keyword evidence="3" id="KW-0813">Transport</keyword>
<evidence type="ECO:0000256" key="1">
    <source>
        <dbReference type="ARBA" id="ARBA00004141"/>
    </source>
</evidence>
<evidence type="ECO:0000256" key="3">
    <source>
        <dbReference type="ARBA" id="ARBA00022448"/>
    </source>
</evidence>
<sequence precursor="true">MTYYTITGIIRSSTPVLLITALAGIAAGQMLNAEIDRIVSMPALLILIPALIKIGGDTGSILGARLASAFHLGFERRIFKNPVVRNSVLGVSIVGVIALFSLSVTVWLVSLLLGHQVDYLVLLKICYIAGLIELIIVFFFTVIISFASYKYGLDPDDTVIPVIATLGDIVGVAGILMALNILQVV</sequence>
<evidence type="ECO:0000256" key="2">
    <source>
        <dbReference type="ARBA" id="ARBA00009749"/>
    </source>
</evidence>
<dbReference type="GeneID" id="10822735"/>
<feature type="domain" description="SLC41A/MgtE integral membrane" evidence="9">
    <location>
        <begin position="48"/>
        <end position="176"/>
    </location>
</feature>
<evidence type="ECO:0000259" key="9">
    <source>
        <dbReference type="Pfam" id="PF01769"/>
    </source>
</evidence>
<evidence type="ECO:0000256" key="5">
    <source>
        <dbReference type="ARBA" id="ARBA00022842"/>
    </source>
</evidence>
<keyword evidence="11" id="KW-1185">Reference proteome</keyword>
<accession>F7XM74</accession>
<organism evidence="10 11">
    <name type="scientific">Methanosalsum zhilinae (strain DSM 4017 / NBRC 107636 / OCM 62 / WeN5)</name>
    <name type="common">Methanohalophilus zhilinae</name>
    <dbReference type="NCBI Taxonomy" id="679901"/>
    <lineage>
        <taxon>Archaea</taxon>
        <taxon>Methanobacteriati</taxon>
        <taxon>Methanobacteriota</taxon>
        <taxon>Stenosarchaea group</taxon>
        <taxon>Methanomicrobia</taxon>
        <taxon>Methanosarcinales</taxon>
        <taxon>Methanosarcinaceae</taxon>
        <taxon>Methanosalsum</taxon>
    </lineage>
</organism>
<dbReference type="InterPro" id="IPR006667">
    <property type="entry name" value="SLC41_membr_dom"/>
</dbReference>
<feature type="transmembrane region" description="Helical" evidence="8">
    <location>
        <begin position="43"/>
        <end position="67"/>
    </location>
</feature>
<keyword evidence="6 8" id="KW-1133">Transmembrane helix</keyword>